<name>A0A9D3U854_9ROSI</name>
<evidence type="ECO:0000313" key="2">
    <source>
        <dbReference type="Proteomes" id="UP000828251"/>
    </source>
</evidence>
<keyword evidence="2" id="KW-1185">Reference proteome</keyword>
<organism evidence="1 2">
    <name type="scientific">Gossypium stocksii</name>
    <dbReference type="NCBI Taxonomy" id="47602"/>
    <lineage>
        <taxon>Eukaryota</taxon>
        <taxon>Viridiplantae</taxon>
        <taxon>Streptophyta</taxon>
        <taxon>Embryophyta</taxon>
        <taxon>Tracheophyta</taxon>
        <taxon>Spermatophyta</taxon>
        <taxon>Magnoliopsida</taxon>
        <taxon>eudicotyledons</taxon>
        <taxon>Gunneridae</taxon>
        <taxon>Pentapetalae</taxon>
        <taxon>rosids</taxon>
        <taxon>malvids</taxon>
        <taxon>Malvales</taxon>
        <taxon>Malvaceae</taxon>
        <taxon>Malvoideae</taxon>
        <taxon>Gossypium</taxon>
    </lineage>
</organism>
<comment type="caution">
    <text evidence="1">The sequence shown here is derived from an EMBL/GenBank/DDBJ whole genome shotgun (WGS) entry which is preliminary data.</text>
</comment>
<proteinExistence type="predicted"/>
<accession>A0A9D3U854</accession>
<dbReference type="Proteomes" id="UP000828251">
    <property type="component" value="Unassembled WGS sequence"/>
</dbReference>
<gene>
    <name evidence="1" type="ORF">J1N35_043764</name>
</gene>
<dbReference type="EMBL" id="JAIQCV010000013">
    <property type="protein sequence ID" value="KAH1031590.1"/>
    <property type="molecule type" value="Genomic_DNA"/>
</dbReference>
<dbReference type="AlphaFoldDB" id="A0A9D3U854"/>
<protein>
    <submittedName>
        <fullName evidence="1">Uncharacterized protein</fullName>
    </submittedName>
</protein>
<sequence length="149" mass="16913">MRLVESTVECHLRGSWLGKVVGALSKFLSNEADGLWALRSQDVRIQGIPMGKSQNWGKLEQRLLANEMYQRVQWFKLKGNKSRGERRGNLVVKQVEKKLRQRESSKANQVSVIQKSHEGAARMGGGECHEPTCKAHDHGTIYAPWRSMD</sequence>
<evidence type="ECO:0000313" key="1">
    <source>
        <dbReference type="EMBL" id="KAH1031590.1"/>
    </source>
</evidence>
<reference evidence="1 2" key="1">
    <citation type="journal article" date="2021" name="Plant Biotechnol. J.">
        <title>Multi-omics assisted identification of the key and species-specific regulatory components of drought-tolerant mechanisms in Gossypium stocksii.</title>
        <authorList>
            <person name="Yu D."/>
            <person name="Ke L."/>
            <person name="Zhang D."/>
            <person name="Wu Y."/>
            <person name="Sun Y."/>
            <person name="Mei J."/>
            <person name="Sun J."/>
            <person name="Sun Y."/>
        </authorList>
    </citation>
    <scope>NUCLEOTIDE SEQUENCE [LARGE SCALE GENOMIC DNA]</scope>
    <source>
        <strain evidence="2">cv. E1</strain>
        <tissue evidence="1">Leaf</tissue>
    </source>
</reference>